<evidence type="ECO:0000256" key="7">
    <source>
        <dbReference type="SAM" id="MobiDB-lite"/>
    </source>
</evidence>
<protein>
    <recommendedName>
        <fullName evidence="1">RNA-directed DNA polymerase</fullName>
        <ecNumber evidence="1">2.7.7.49</ecNumber>
    </recommendedName>
</protein>
<dbReference type="Proteomes" id="UP000479190">
    <property type="component" value="Unassembled WGS sequence"/>
</dbReference>
<evidence type="ECO:0000256" key="1">
    <source>
        <dbReference type="ARBA" id="ARBA00012493"/>
    </source>
</evidence>
<dbReference type="InterPro" id="IPR050951">
    <property type="entry name" value="Retrovirus_Pol_polyprotein"/>
</dbReference>
<keyword evidence="10" id="KW-1185">Reference proteome</keyword>
<dbReference type="Gene3D" id="3.30.70.270">
    <property type="match status" value="2"/>
</dbReference>
<dbReference type="Gene3D" id="3.10.10.10">
    <property type="entry name" value="HIV Type 1 Reverse Transcriptase, subunit A, domain 1"/>
    <property type="match status" value="1"/>
</dbReference>
<dbReference type="InterPro" id="IPR043128">
    <property type="entry name" value="Rev_trsase/Diguanyl_cyclase"/>
</dbReference>
<dbReference type="GO" id="GO:0003964">
    <property type="term" value="F:RNA-directed DNA polymerase activity"/>
    <property type="evidence" value="ECO:0007669"/>
    <property type="project" value="UniProtKB-EC"/>
</dbReference>
<keyword evidence="4" id="KW-0540">Nuclease</keyword>
<organism evidence="9 10">
    <name type="scientific">Trichogramma brassicae</name>
    <dbReference type="NCBI Taxonomy" id="86971"/>
    <lineage>
        <taxon>Eukaryota</taxon>
        <taxon>Metazoa</taxon>
        <taxon>Ecdysozoa</taxon>
        <taxon>Arthropoda</taxon>
        <taxon>Hexapoda</taxon>
        <taxon>Insecta</taxon>
        <taxon>Pterygota</taxon>
        <taxon>Neoptera</taxon>
        <taxon>Endopterygota</taxon>
        <taxon>Hymenoptera</taxon>
        <taxon>Apocrita</taxon>
        <taxon>Proctotrupomorpha</taxon>
        <taxon>Chalcidoidea</taxon>
        <taxon>Trichogrammatidae</taxon>
        <taxon>Trichogramma</taxon>
    </lineage>
</organism>
<keyword evidence="2" id="KW-0808">Transferase</keyword>
<evidence type="ECO:0000313" key="9">
    <source>
        <dbReference type="EMBL" id="CAB0028223.1"/>
    </source>
</evidence>
<dbReference type="InterPro" id="IPR043502">
    <property type="entry name" value="DNA/RNA_pol_sf"/>
</dbReference>
<evidence type="ECO:0000256" key="6">
    <source>
        <dbReference type="ARBA" id="ARBA00023268"/>
    </source>
</evidence>
<evidence type="ECO:0000256" key="3">
    <source>
        <dbReference type="ARBA" id="ARBA00022695"/>
    </source>
</evidence>
<evidence type="ECO:0000313" key="10">
    <source>
        <dbReference type="Proteomes" id="UP000479190"/>
    </source>
</evidence>
<feature type="compositionally biased region" description="Basic and acidic residues" evidence="7">
    <location>
        <begin position="202"/>
        <end position="217"/>
    </location>
</feature>
<proteinExistence type="predicted"/>
<keyword evidence="6" id="KW-0511">Multifunctional enzyme</keyword>
<reference evidence="9 10" key="1">
    <citation type="submission" date="2020-02" db="EMBL/GenBank/DDBJ databases">
        <authorList>
            <person name="Ferguson B K."/>
        </authorList>
    </citation>
    <scope>NUCLEOTIDE SEQUENCE [LARGE SCALE GENOMIC DNA]</scope>
</reference>
<gene>
    <name evidence="9" type="ORF">TBRA_LOCUS431</name>
</gene>
<dbReference type="Pfam" id="PF17919">
    <property type="entry name" value="RT_RNaseH_2"/>
    <property type="match status" value="1"/>
</dbReference>
<sequence length="756" mass="87825">MASQATQSRPPPPVINPVQQPFVHYPPVQPNRPYGLQPTKLAIPTFSGAEYEKPVKFLRDFMDYYNAVGLTEYHFYHVVKQALQGQAAEWWEHVNERITSIPDFQRRFKERFWSRMIQARKREKLETGYYYADKNQSRSEYVIAIYNQIKALDTPPSEIDMIEKFSRHFDTQTQNAIVSQRIHRVDELIEFLDRLDNVGKLNSERQERPSPIKREPYWTRLPEPQSPNRIAQRPPYQRRDDYPRDHRRDYNRNAYSNKPANVHEIDVHDEDQHRGCDDDMQHESGNEQPLRFRGEKSTRIKRQVLMPTTIHGITADVNFLIVPKLAKTCILGIDALQAYGTIIDVPKRKVSFESLRVITNEQERDDSESLSLEEIDRKIQAIEVDTETQRQLRELCIKHKACFRKAPGRFRSYEHTIIMKDEEPFFLKSYPVPDKYRDQVREEVEKMLNYGVIERATTPFINPLVVVPKKDGSVRVCLDARQINDRMQEDHDGPEEIDQVLRRCQSIGVMSSLDLRASFWQVPLAKESRKYTGFSHQGYTYQYTAVPFGLKISSAALNRAAEVILRDMHESVIPFVDDWLVVSPNMEQHLSDLDELLSRITKENVTVNFNKFEPLRKEIRFVGFILTPEGIRADEKKTEAIQSFPAPRTPTQVKAFLGLVNFNSRFTAQLAEAAGPLINLTRKEGAWTWSEEEEQAFRKIKKIFCESLFLSHPIKNKGYVLYTDASGKALGAVLCQELEPGDVRIILHGQSNTKGR</sequence>
<dbReference type="AlphaFoldDB" id="A0A6H5HTR0"/>
<evidence type="ECO:0000259" key="8">
    <source>
        <dbReference type="PROSITE" id="PS50878"/>
    </source>
</evidence>
<dbReference type="EC" id="2.7.7.49" evidence="1"/>
<dbReference type="FunFam" id="3.30.70.270:FF:000020">
    <property type="entry name" value="Transposon Tf2-6 polyprotein-like Protein"/>
    <property type="match status" value="1"/>
</dbReference>
<dbReference type="Gene3D" id="2.40.70.10">
    <property type="entry name" value="Acid Proteases"/>
    <property type="match status" value="1"/>
</dbReference>
<evidence type="ECO:0000256" key="2">
    <source>
        <dbReference type="ARBA" id="ARBA00022679"/>
    </source>
</evidence>
<dbReference type="SUPFAM" id="SSF56672">
    <property type="entry name" value="DNA/RNA polymerases"/>
    <property type="match status" value="1"/>
</dbReference>
<name>A0A6H5HTR0_9HYME</name>
<dbReference type="PANTHER" id="PTHR37984">
    <property type="entry name" value="PROTEIN CBG26694"/>
    <property type="match status" value="1"/>
</dbReference>
<evidence type="ECO:0000256" key="5">
    <source>
        <dbReference type="ARBA" id="ARBA00022759"/>
    </source>
</evidence>
<dbReference type="InterPro" id="IPR000477">
    <property type="entry name" value="RT_dom"/>
</dbReference>
<dbReference type="OrthoDB" id="6765319at2759"/>
<feature type="compositionally biased region" description="Basic and acidic residues" evidence="7">
    <location>
        <begin position="237"/>
        <end position="251"/>
    </location>
</feature>
<dbReference type="CDD" id="cd01647">
    <property type="entry name" value="RT_LTR"/>
    <property type="match status" value="1"/>
</dbReference>
<dbReference type="EMBL" id="CADCXV010000102">
    <property type="protein sequence ID" value="CAB0028223.1"/>
    <property type="molecule type" value="Genomic_DNA"/>
</dbReference>
<evidence type="ECO:0000256" key="4">
    <source>
        <dbReference type="ARBA" id="ARBA00022722"/>
    </source>
</evidence>
<keyword evidence="3" id="KW-0548">Nucleotidyltransferase</keyword>
<keyword evidence="5" id="KW-0255">Endonuclease</keyword>
<dbReference type="PANTHER" id="PTHR37984:SF5">
    <property type="entry name" value="PROTEIN NYNRIN-LIKE"/>
    <property type="match status" value="1"/>
</dbReference>
<feature type="domain" description="Reverse transcriptase" evidence="8">
    <location>
        <begin position="448"/>
        <end position="626"/>
    </location>
</feature>
<keyword evidence="5" id="KW-0378">Hydrolase</keyword>
<dbReference type="InterPro" id="IPR041577">
    <property type="entry name" value="RT_RNaseH_2"/>
</dbReference>
<dbReference type="InterPro" id="IPR021109">
    <property type="entry name" value="Peptidase_aspartic_dom_sf"/>
</dbReference>
<accession>A0A6H5HTR0</accession>
<dbReference type="PROSITE" id="PS50878">
    <property type="entry name" value="RT_POL"/>
    <property type="match status" value="1"/>
</dbReference>
<feature type="compositionally biased region" description="Basic and acidic residues" evidence="7">
    <location>
        <begin position="261"/>
        <end position="290"/>
    </location>
</feature>
<feature type="region of interest" description="Disordered" evidence="7">
    <location>
        <begin position="202"/>
        <end position="290"/>
    </location>
</feature>
<dbReference type="Pfam" id="PF00078">
    <property type="entry name" value="RVT_1"/>
    <property type="match status" value="1"/>
</dbReference>
<dbReference type="GO" id="GO:0004519">
    <property type="term" value="F:endonuclease activity"/>
    <property type="evidence" value="ECO:0007669"/>
    <property type="project" value="UniProtKB-KW"/>
</dbReference>